<evidence type="ECO:0000313" key="3">
    <source>
        <dbReference type="EMBL" id="MFC3098155.1"/>
    </source>
</evidence>
<name>A0ABV7E857_9SPHN</name>
<organism evidence="3 4">
    <name type="scientific">Alteraurantiacibacter palmitatis</name>
    <dbReference type="NCBI Taxonomy" id="2054628"/>
    <lineage>
        <taxon>Bacteria</taxon>
        <taxon>Pseudomonadati</taxon>
        <taxon>Pseudomonadota</taxon>
        <taxon>Alphaproteobacteria</taxon>
        <taxon>Sphingomonadales</taxon>
        <taxon>Erythrobacteraceae</taxon>
        <taxon>Alteraurantiacibacter</taxon>
    </lineage>
</organism>
<evidence type="ECO:0000313" key="4">
    <source>
        <dbReference type="Proteomes" id="UP001595456"/>
    </source>
</evidence>
<dbReference type="Gene3D" id="2.40.50.90">
    <property type="match status" value="1"/>
</dbReference>
<keyword evidence="4" id="KW-1185">Reference proteome</keyword>
<dbReference type="Proteomes" id="UP001595456">
    <property type="component" value="Unassembled WGS sequence"/>
</dbReference>
<accession>A0ABV7E857</accession>
<dbReference type="RefSeq" id="WP_336926587.1">
    <property type="nucleotide sequence ID" value="NZ_JBANRO010000008.1"/>
</dbReference>
<dbReference type="SUPFAM" id="SSF50199">
    <property type="entry name" value="Staphylococcal nuclease"/>
    <property type="match status" value="1"/>
</dbReference>
<evidence type="ECO:0000259" key="2">
    <source>
        <dbReference type="PROSITE" id="PS50830"/>
    </source>
</evidence>
<dbReference type="EMBL" id="JBHRST010000016">
    <property type="protein sequence ID" value="MFC3098155.1"/>
    <property type="molecule type" value="Genomic_DNA"/>
</dbReference>
<gene>
    <name evidence="3" type="ORF">ACFODU_10170</name>
</gene>
<proteinExistence type="predicted"/>
<dbReference type="Pfam" id="PF00565">
    <property type="entry name" value="SNase"/>
    <property type="match status" value="1"/>
</dbReference>
<feature type="signal peptide" evidence="1">
    <location>
        <begin position="1"/>
        <end position="25"/>
    </location>
</feature>
<feature type="chain" id="PRO_5045416191" evidence="1">
    <location>
        <begin position="26"/>
        <end position="150"/>
    </location>
</feature>
<reference evidence="4" key="1">
    <citation type="journal article" date="2019" name="Int. J. Syst. Evol. Microbiol.">
        <title>The Global Catalogue of Microorganisms (GCM) 10K type strain sequencing project: providing services to taxonomists for standard genome sequencing and annotation.</title>
        <authorList>
            <consortium name="The Broad Institute Genomics Platform"/>
            <consortium name="The Broad Institute Genome Sequencing Center for Infectious Disease"/>
            <person name="Wu L."/>
            <person name="Ma J."/>
        </authorList>
    </citation>
    <scope>NUCLEOTIDE SEQUENCE [LARGE SCALE GENOMIC DNA]</scope>
    <source>
        <strain evidence="4">KCTC 52607</strain>
    </source>
</reference>
<dbReference type="InterPro" id="IPR035437">
    <property type="entry name" value="SNase_OB-fold_sf"/>
</dbReference>
<sequence>MTVHRLALAALPFLLLATFSQPATAEDAETAIFAPCTTAARITCVVDGDTIWYRGDKIRLSDINTPEISQPACPAEAERGRAARDRLVALLNEGPFSLEAQGRATDRYGRQLRIVRRGGISLGAILVNEGLAEEWQGRRSDWCGQLALAR</sequence>
<dbReference type="InterPro" id="IPR016071">
    <property type="entry name" value="Staphylococal_nuclease_OB-fold"/>
</dbReference>
<evidence type="ECO:0000256" key="1">
    <source>
        <dbReference type="SAM" id="SignalP"/>
    </source>
</evidence>
<keyword evidence="1" id="KW-0732">Signal</keyword>
<dbReference type="PROSITE" id="PS50830">
    <property type="entry name" value="TNASE_3"/>
    <property type="match status" value="1"/>
</dbReference>
<comment type="caution">
    <text evidence="3">The sequence shown here is derived from an EMBL/GenBank/DDBJ whole genome shotgun (WGS) entry which is preliminary data.</text>
</comment>
<protein>
    <submittedName>
        <fullName evidence="3">Thermonuclease family protein</fullName>
    </submittedName>
</protein>
<feature type="domain" description="TNase-like" evidence="2">
    <location>
        <begin position="36"/>
        <end position="132"/>
    </location>
</feature>